<keyword evidence="3" id="KW-0378">Hydrolase</keyword>
<protein>
    <submittedName>
        <fullName evidence="3">Clp protease N-terminal domain-containing protein</fullName>
    </submittedName>
</protein>
<dbReference type="GO" id="GO:0008233">
    <property type="term" value="F:peptidase activity"/>
    <property type="evidence" value="ECO:0007669"/>
    <property type="project" value="UniProtKB-KW"/>
</dbReference>
<dbReference type="Gene3D" id="1.10.1780.10">
    <property type="entry name" value="Clp, N-terminal domain"/>
    <property type="match status" value="2"/>
</dbReference>
<evidence type="ECO:0000313" key="4">
    <source>
        <dbReference type="Proteomes" id="UP001595844"/>
    </source>
</evidence>
<dbReference type="RefSeq" id="WP_378563114.1">
    <property type="nucleotide sequence ID" value="NZ_JBHSDL010000014.1"/>
</dbReference>
<dbReference type="PANTHER" id="PTHR47016:SF5">
    <property type="entry name" value="CLP DOMAIN SUPERFAMILY PROTEIN"/>
    <property type="match status" value="1"/>
</dbReference>
<dbReference type="InterPro" id="IPR004176">
    <property type="entry name" value="Clp_R_N"/>
</dbReference>
<dbReference type="GO" id="GO:0006508">
    <property type="term" value="P:proteolysis"/>
    <property type="evidence" value="ECO:0007669"/>
    <property type="project" value="UniProtKB-KW"/>
</dbReference>
<feature type="domain" description="Clp R" evidence="2">
    <location>
        <begin position="2"/>
        <end position="189"/>
    </location>
</feature>
<accession>A0ABV8VLV8</accession>
<dbReference type="Proteomes" id="UP001595844">
    <property type="component" value="Unassembled WGS sequence"/>
</dbReference>
<dbReference type="SUPFAM" id="SSF81923">
    <property type="entry name" value="Double Clp-N motif"/>
    <property type="match status" value="2"/>
</dbReference>
<dbReference type="InterPro" id="IPR044217">
    <property type="entry name" value="CLPT1/2"/>
</dbReference>
<evidence type="ECO:0000313" key="3">
    <source>
        <dbReference type="EMBL" id="MFC4375812.1"/>
    </source>
</evidence>
<dbReference type="PROSITE" id="PS51903">
    <property type="entry name" value="CLP_R"/>
    <property type="match status" value="1"/>
</dbReference>
<dbReference type="EMBL" id="JBHSDL010000014">
    <property type="protein sequence ID" value="MFC4375812.1"/>
    <property type="molecule type" value="Genomic_DNA"/>
</dbReference>
<sequence length="191" mass="20331">MFEKFTKNAKVAVVMAQEEAKELGAERIGPEHVLLGVLASPEPELVTVLDAHGITAETVRAAARANGAPLGEDDAAALRSIGIDLDAVQASVAENFGPEAWDRADPAPKRGLLSRLMGTDWGHIPFTTEAKKSLELALREALHRKDREITSTHVLLGVLRGAEPPTAELLGGRAGISALRDDIYGMLDRAA</sequence>
<proteinExistence type="predicted"/>
<keyword evidence="4" id="KW-1185">Reference proteome</keyword>
<keyword evidence="3" id="KW-0645">Protease</keyword>
<dbReference type="PANTHER" id="PTHR47016">
    <property type="entry name" value="ATP-DEPENDENT CLP PROTEASE ATP-BINDING SUBUNIT CLPT1, CHLOROPLASTIC"/>
    <property type="match status" value="1"/>
</dbReference>
<keyword evidence="1" id="KW-0677">Repeat</keyword>
<organism evidence="3 4">
    <name type="scientific">Nocardia halotolerans</name>
    <dbReference type="NCBI Taxonomy" id="1755878"/>
    <lineage>
        <taxon>Bacteria</taxon>
        <taxon>Bacillati</taxon>
        <taxon>Actinomycetota</taxon>
        <taxon>Actinomycetes</taxon>
        <taxon>Mycobacteriales</taxon>
        <taxon>Nocardiaceae</taxon>
        <taxon>Nocardia</taxon>
    </lineage>
</organism>
<reference evidence="4" key="1">
    <citation type="journal article" date="2019" name="Int. J. Syst. Evol. Microbiol.">
        <title>The Global Catalogue of Microorganisms (GCM) 10K type strain sequencing project: providing services to taxonomists for standard genome sequencing and annotation.</title>
        <authorList>
            <consortium name="The Broad Institute Genomics Platform"/>
            <consortium name="The Broad Institute Genome Sequencing Center for Infectious Disease"/>
            <person name="Wu L."/>
            <person name="Ma J."/>
        </authorList>
    </citation>
    <scope>NUCLEOTIDE SEQUENCE [LARGE SCALE GENOMIC DNA]</scope>
    <source>
        <strain evidence="4">IBRC-M 10490</strain>
    </source>
</reference>
<dbReference type="InterPro" id="IPR036628">
    <property type="entry name" value="Clp_N_dom_sf"/>
</dbReference>
<name>A0ABV8VLV8_9NOCA</name>
<dbReference type="Pfam" id="PF02861">
    <property type="entry name" value="Clp_N"/>
    <property type="match status" value="2"/>
</dbReference>
<evidence type="ECO:0000256" key="1">
    <source>
        <dbReference type="PROSITE-ProRule" id="PRU01251"/>
    </source>
</evidence>
<gene>
    <name evidence="3" type="ORF">ACFO5K_17070</name>
</gene>
<comment type="caution">
    <text evidence="3">The sequence shown here is derived from an EMBL/GenBank/DDBJ whole genome shotgun (WGS) entry which is preliminary data.</text>
</comment>
<evidence type="ECO:0000259" key="2">
    <source>
        <dbReference type="PROSITE" id="PS51903"/>
    </source>
</evidence>